<protein>
    <submittedName>
        <fullName evidence="1">Uncharacterized protein</fullName>
    </submittedName>
</protein>
<organism evidence="1 2">
    <name type="scientific">Nocardia arthritidis</name>
    <dbReference type="NCBI Taxonomy" id="228602"/>
    <lineage>
        <taxon>Bacteria</taxon>
        <taxon>Bacillati</taxon>
        <taxon>Actinomycetota</taxon>
        <taxon>Actinomycetes</taxon>
        <taxon>Mycobacteriales</taxon>
        <taxon>Nocardiaceae</taxon>
        <taxon>Nocardia</taxon>
    </lineage>
</organism>
<name>A0A6G9YMG7_9NOCA</name>
<gene>
    <name evidence="1" type="ORF">F5544_32140</name>
</gene>
<dbReference type="EMBL" id="CP046172">
    <property type="protein sequence ID" value="QIS14267.1"/>
    <property type="molecule type" value="Genomic_DNA"/>
</dbReference>
<sequence length="54" mass="5869">MTGVRAVFGDIVEVFRGFGRGLLDGHSALIRDCWQEGQDSNAHKEPRVAAELVG</sequence>
<dbReference type="AlphaFoldDB" id="A0A6G9YMG7"/>
<evidence type="ECO:0000313" key="1">
    <source>
        <dbReference type="EMBL" id="QIS14267.1"/>
    </source>
</evidence>
<accession>A0A6G9YMG7</accession>
<dbReference type="Proteomes" id="UP000503540">
    <property type="component" value="Chromosome"/>
</dbReference>
<dbReference type="KEGG" id="nah:F5544_32140"/>
<proteinExistence type="predicted"/>
<keyword evidence="2" id="KW-1185">Reference proteome</keyword>
<dbReference type="RefSeq" id="WP_167476701.1">
    <property type="nucleotide sequence ID" value="NZ_CP046172.1"/>
</dbReference>
<evidence type="ECO:0000313" key="2">
    <source>
        <dbReference type="Proteomes" id="UP000503540"/>
    </source>
</evidence>
<reference evidence="1 2" key="1">
    <citation type="journal article" date="2019" name="ACS Chem. Biol.">
        <title>Identification and Mobilization of a Cryptic Antibiotic Biosynthesis Gene Locus from a Human-Pathogenic Nocardia Isolate.</title>
        <authorList>
            <person name="Herisse M."/>
            <person name="Ishida K."/>
            <person name="Porter J.L."/>
            <person name="Howden B."/>
            <person name="Hertweck C."/>
            <person name="Stinear T.P."/>
            <person name="Pidot S.J."/>
        </authorList>
    </citation>
    <scope>NUCLEOTIDE SEQUENCE [LARGE SCALE GENOMIC DNA]</scope>
    <source>
        <strain evidence="1 2">AUSMDU00012717</strain>
    </source>
</reference>